<dbReference type="Pfam" id="PF02433">
    <property type="entry name" value="FixO"/>
    <property type="match status" value="1"/>
</dbReference>
<dbReference type="InterPro" id="IPR036909">
    <property type="entry name" value="Cyt_c-like_dom_sf"/>
</dbReference>
<proteinExistence type="predicted"/>
<name>A0A0M6YGM5_9RHOB</name>
<keyword evidence="2 4" id="KW-0479">Metal-binding</keyword>
<keyword evidence="3 4" id="KW-0408">Iron</keyword>
<dbReference type="Gene3D" id="6.10.250.2250">
    <property type="match status" value="1"/>
</dbReference>
<sequence length="278" mass="31143">MSKNPRDPNYDPADDPKVVTATEGLTEGEVPNETPEVTANITFHQRFERNATLLLVGSLLVVSVGGIVEIAPLFWLENTIEEVEGMRPYSPLELAGRDIYVREGCYVCHSQMIRPMRDEVERYGHYSLAAESMYDHPFQWGSKRTGPDLARVGGRYSDEWHVDHLMDPQSVVPESIMPQYAFLADTRLNTDQTRALVATHAFVGVPYTDDMIAAADADIRVQVDPFGDIDGLLERYPKAQVRNFDGLPALTEMDALIAYLQMLGTLVDFSTFEPDASR</sequence>
<organism evidence="7 8">
    <name type="scientific">Jannaschia donghaensis</name>
    <dbReference type="NCBI Taxonomy" id="420998"/>
    <lineage>
        <taxon>Bacteria</taxon>
        <taxon>Pseudomonadati</taxon>
        <taxon>Pseudomonadota</taxon>
        <taxon>Alphaproteobacteria</taxon>
        <taxon>Rhodobacterales</taxon>
        <taxon>Roseobacteraceae</taxon>
        <taxon>Jannaschia</taxon>
    </lineage>
</organism>
<keyword evidence="5" id="KW-0472">Membrane</keyword>
<protein>
    <submittedName>
        <fullName evidence="7">Cbb3-type cytochrome c oxidase subunit II</fullName>
    </submittedName>
</protein>
<dbReference type="GO" id="GO:0009055">
    <property type="term" value="F:electron transfer activity"/>
    <property type="evidence" value="ECO:0007669"/>
    <property type="project" value="InterPro"/>
</dbReference>
<accession>A0A0M6YGM5</accession>
<evidence type="ECO:0000259" key="6">
    <source>
        <dbReference type="PROSITE" id="PS51007"/>
    </source>
</evidence>
<dbReference type="RefSeq" id="WP_083481067.1">
    <property type="nucleotide sequence ID" value="NZ_CXSU01000011.1"/>
</dbReference>
<dbReference type="AlphaFoldDB" id="A0A0M6YGM5"/>
<dbReference type="STRING" id="420998.JDO7802_01515"/>
<evidence type="ECO:0000256" key="2">
    <source>
        <dbReference type="ARBA" id="ARBA00022723"/>
    </source>
</evidence>
<evidence type="ECO:0000313" key="7">
    <source>
        <dbReference type="EMBL" id="CTQ49501.1"/>
    </source>
</evidence>
<evidence type="ECO:0000256" key="3">
    <source>
        <dbReference type="ARBA" id="ARBA00023004"/>
    </source>
</evidence>
<keyword evidence="5" id="KW-1133">Transmembrane helix</keyword>
<feature type="domain" description="Cytochrome c" evidence="6">
    <location>
        <begin position="91"/>
        <end position="264"/>
    </location>
</feature>
<dbReference type="NCBIfam" id="TIGR00781">
    <property type="entry name" value="ccoO"/>
    <property type="match status" value="1"/>
</dbReference>
<keyword evidence="5" id="KW-0812">Transmembrane</keyword>
<evidence type="ECO:0000256" key="4">
    <source>
        <dbReference type="PROSITE-ProRule" id="PRU00433"/>
    </source>
</evidence>
<dbReference type="NCBIfam" id="NF011055">
    <property type="entry name" value="PRK14487.1"/>
    <property type="match status" value="1"/>
</dbReference>
<dbReference type="GO" id="GO:0046872">
    <property type="term" value="F:metal ion binding"/>
    <property type="evidence" value="ECO:0007669"/>
    <property type="project" value="UniProtKB-KW"/>
</dbReference>
<dbReference type="InterPro" id="IPR003468">
    <property type="entry name" value="Cyt_c_oxidase_monohaem-su/FixO"/>
</dbReference>
<dbReference type="Proteomes" id="UP000049222">
    <property type="component" value="Unassembled WGS sequence"/>
</dbReference>
<evidence type="ECO:0000256" key="5">
    <source>
        <dbReference type="SAM" id="Phobius"/>
    </source>
</evidence>
<keyword evidence="8" id="KW-1185">Reference proteome</keyword>
<dbReference type="PROSITE" id="PS51007">
    <property type="entry name" value="CYTC"/>
    <property type="match status" value="1"/>
</dbReference>
<gene>
    <name evidence="7" type="ORF">JDO7802_01515</name>
</gene>
<dbReference type="Gene3D" id="1.10.760.10">
    <property type="entry name" value="Cytochrome c-like domain"/>
    <property type="match status" value="1"/>
</dbReference>
<dbReference type="EMBL" id="CXSU01000011">
    <property type="protein sequence ID" value="CTQ49501.1"/>
    <property type="molecule type" value="Genomic_DNA"/>
</dbReference>
<feature type="transmembrane region" description="Helical" evidence="5">
    <location>
        <begin position="53"/>
        <end position="76"/>
    </location>
</feature>
<reference evidence="7 8" key="1">
    <citation type="submission" date="2015-07" db="EMBL/GenBank/DDBJ databases">
        <authorList>
            <person name="Noorani M."/>
        </authorList>
    </citation>
    <scope>NUCLEOTIDE SEQUENCE [LARGE SCALE GENOMIC DNA]</scope>
    <source>
        <strain evidence="7 8">CECT 7802</strain>
    </source>
</reference>
<dbReference type="OrthoDB" id="9805440at2"/>
<keyword evidence="1 4" id="KW-0349">Heme</keyword>
<evidence type="ECO:0000256" key="1">
    <source>
        <dbReference type="ARBA" id="ARBA00022617"/>
    </source>
</evidence>
<evidence type="ECO:0000313" key="8">
    <source>
        <dbReference type="Proteomes" id="UP000049222"/>
    </source>
</evidence>
<dbReference type="SUPFAM" id="SSF46626">
    <property type="entry name" value="Cytochrome c"/>
    <property type="match status" value="1"/>
</dbReference>
<dbReference type="InterPro" id="IPR009056">
    <property type="entry name" value="Cyt_c-like_dom"/>
</dbReference>
<dbReference type="GO" id="GO:0020037">
    <property type="term" value="F:heme binding"/>
    <property type="evidence" value="ECO:0007669"/>
    <property type="project" value="InterPro"/>
</dbReference>